<dbReference type="AlphaFoldDB" id="A0A916QF62"/>
<protein>
    <submittedName>
        <fullName evidence="1">Uncharacterized protein</fullName>
    </submittedName>
</protein>
<reference evidence="1" key="1">
    <citation type="submission" date="2020-08" db="EMBL/GenBank/DDBJ databases">
        <title>Taxonomic study for Lactobacillus species isolated from hardwood bark.</title>
        <authorList>
            <person name="Tohno M."/>
            <person name="Tanizawa Y."/>
        </authorList>
    </citation>
    <scope>NUCLEOTIDE SEQUENCE</scope>
    <source>
        <strain evidence="1">B40</strain>
    </source>
</reference>
<proteinExistence type="predicted"/>
<keyword evidence="2" id="KW-1185">Reference proteome</keyword>
<organism evidence="1 2">
    <name type="scientific">Lactobacillus corticis</name>
    <dbReference type="NCBI Taxonomy" id="2201249"/>
    <lineage>
        <taxon>Bacteria</taxon>
        <taxon>Bacillati</taxon>
        <taxon>Bacillota</taxon>
        <taxon>Bacilli</taxon>
        <taxon>Lactobacillales</taxon>
        <taxon>Lactobacillaceae</taxon>
        <taxon>Lactobacillus</taxon>
    </lineage>
</organism>
<evidence type="ECO:0000313" key="1">
    <source>
        <dbReference type="EMBL" id="GFZ26165.1"/>
    </source>
</evidence>
<dbReference type="Proteomes" id="UP000677218">
    <property type="component" value="Unassembled WGS sequence"/>
</dbReference>
<evidence type="ECO:0000313" key="2">
    <source>
        <dbReference type="Proteomes" id="UP000677218"/>
    </source>
</evidence>
<accession>A0A916QF62</accession>
<dbReference type="EMBL" id="BMAY01000001">
    <property type="protein sequence ID" value="GFZ26165.1"/>
    <property type="molecule type" value="Genomic_DNA"/>
</dbReference>
<sequence length="92" mass="11273">MVDNLLAVSETKKSFISEHWLLRYEILYRYRTNNIFKTDINQYYRGKKKKTMNYDFFMSKSKCGERKQNEDYVNCFFSMLLEENVSFTNFND</sequence>
<name>A0A916QF62_9LACO</name>
<gene>
    <name evidence="1" type="ORF">LCB40_00450</name>
</gene>
<comment type="caution">
    <text evidence="1">The sequence shown here is derived from an EMBL/GenBank/DDBJ whole genome shotgun (WGS) entry which is preliminary data.</text>
</comment>